<evidence type="ECO:0000256" key="11">
    <source>
        <dbReference type="ARBA" id="ARBA00022989"/>
    </source>
</evidence>
<evidence type="ECO:0000256" key="9">
    <source>
        <dbReference type="ARBA" id="ARBA00022777"/>
    </source>
</evidence>
<keyword evidence="4" id="KW-0808">Transferase</keyword>
<dbReference type="InterPro" id="IPR001245">
    <property type="entry name" value="Ser-Thr/Tyr_kinase_cat_dom"/>
</dbReference>
<dbReference type="FunFam" id="1.10.510.10:FF:000007">
    <property type="entry name" value="Fibroblast growth factor receptor"/>
    <property type="match status" value="1"/>
</dbReference>
<keyword evidence="13" id="KW-0829">Tyrosine-protein kinase</keyword>
<evidence type="ECO:0000256" key="16">
    <source>
        <dbReference type="ARBA" id="ARBA00023180"/>
    </source>
</evidence>
<dbReference type="PRINTS" id="PR00109">
    <property type="entry name" value="TYRKINASE"/>
</dbReference>
<keyword evidence="7" id="KW-0677">Repeat</keyword>
<evidence type="ECO:0000256" key="21">
    <source>
        <dbReference type="PIRSR" id="PIRSR000615-3"/>
    </source>
</evidence>
<dbReference type="AlphaFoldDB" id="A0A7M5WZA1"/>
<dbReference type="RefSeq" id="XP_066919095.1">
    <property type="nucleotide sequence ID" value="XM_067062994.1"/>
</dbReference>
<dbReference type="InterPro" id="IPR000719">
    <property type="entry name" value="Prot_kinase_dom"/>
</dbReference>
<dbReference type="InterPro" id="IPR003599">
    <property type="entry name" value="Ig_sub"/>
</dbReference>
<dbReference type="Gene3D" id="2.60.40.10">
    <property type="entry name" value="Immunoglobulins"/>
    <property type="match status" value="2"/>
</dbReference>
<keyword evidence="8 20" id="KW-0547">Nucleotide-binding</keyword>
<keyword evidence="21" id="KW-0460">Magnesium</keyword>
<dbReference type="SUPFAM" id="SSF48726">
    <property type="entry name" value="Immunoglobulin"/>
    <property type="match status" value="2"/>
</dbReference>
<feature type="domain" description="Ig-like" evidence="26">
    <location>
        <begin position="42"/>
        <end position="128"/>
    </location>
</feature>
<evidence type="ECO:0000256" key="7">
    <source>
        <dbReference type="ARBA" id="ARBA00022737"/>
    </source>
</evidence>
<dbReference type="PANTHER" id="PTHR24416">
    <property type="entry name" value="TYROSINE-PROTEIN KINASE RECEPTOR"/>
    <property type="match status" value="1"/>
</dbReference>
<keyword evidence="16" id="KW-0325">Glycoprotein</keyword>
<sequence>MKHQKNHYVSLLVIFYILCFRTNLCVARERSFISPKDRLKDPIREIRFANKNATHIVAEYGNDVTLDCRVSGNMNATHWWFKINPEIRKHTFLSSSSILALKDLRSSDSGQYTCIVNAQSAKNQRNFTVNVSSYRYENSNRRTHLDNPIKIPHLFKQAGPNPNVNSQTSIDVGDHVRLQCHEQSSKQSYYGYKVEFRWIRWKKNFNPTILQNIGRDIVKNKLDFTNFPFVKEIPISGYRVNIYTRYDNKARLHSSDLTLSQVTEDDQGYYSCVASNSFGFDFLTRYVAVNKVHDIESPRINILKVVLIALGVGLIFGISIIAVCKLCKCQPRDDKQRALPVEEIGLVEIHQNDQQSVQHEENVYIIDSSPAIVQAKKRNLKRTKEELYHDPQVLLNSVDPKWEVNRKSLIISQTLGSGSFGIVMKATLPGGLVHGERKTVAVKIPKGNAKRQDLLLELAMLKHIGQHKHIINFLGCCTEKDPINIIVEYAPHGNLRMFLRSKRPLAMDQQPFLTTKDLISFSSQVAQGMEFLSSKKCIHRDLAARNVLLGEDYVIKIADFGLARSLNNTDYYQKTTNGWFPVKWVAIEALLDRVYSTQSDIWAYGVLLWEIFTLGGTPYPRIPVQDLYKVLNGGYRMKRPKSCPPLIYEIMGKCWMEEPSKRPSFSELVAHMESLLNELTSDGIFEFKSTDGSLDNQELESDEENELNEQRSLMSDGYAFFDDESALTDDGYNGTWSCKKSS</sequence>
<evidence type="ECO:0000256" key="1">
    <source>
        <dbReference type="ARBA" id="ARBA00004167"/>
    </source>
</evidence>
<dbReference type="EnsemblMetazoa" id="CLYHEMT015322.1">
    <property type="protein sequence ID" value="CLYHEMP015322.1"/>
    <property type="gene ID" value="CLYHEMG015322"/>
</dbReference>
<evidence type="ECO:0000256" key="5">
    <source>
        <dbReference type="ARBA" id="ARBA00022692"/>
    </source>
</evidence>
<feature type="transmembrane region" description="Helical" evidence="23">
    <location>
        <begin position="305"/>
        <end position="327"/>
    </location>
</feature>
<dbReference type="EC" id="2.7.10.1" evidence="2"/>
<evidence type="ECO:0000256" key="14">
    <source>
        <dbReference type="ARBA" id="ARBA00023157"/>
    </source>
</evidence>
<dbReference type="GO" id="GO:0004714">
    <property type="term" value="F:transmembrane receptor protein tyrosine kinase activity"/>
    <property type="evidence" value="ECO:0007669"/>
    <property type="project" value="UniProtKB-EC"/>
</dbReference>
<evidence type="ECO:0000256" key="24">
    <source>
        <dbReference type="SAM" id="SignalP"/>
    </source>
</evidence>
<protein>
    <recommendedName>
        <fullName evidence="2">receptor protein-tyrosine kinase</fullName>
        <ecNumber evidence="2">2.7.10.1</ecNumber>
    </recommendedName>
</protein>
<feature type="binding site" evidence="21">
    <location>
        <position position="546"/>
    </location>
    <ligand>
        <name>Mg(2+)</name>
        <dbReference type="ChEBI" id="CHEBI:18420"/>
    </ligand>
</feature>
<keyword evidence="6 24" id="KW-0732">Signal</keyword>
<evidence type="ECO:0000256" key="8">
    <source>
        <dbReference type="ARBA" id="ARBA00022741"/>
    </source>
</evidence>
<evidence type="ECO:0000256" key="17">
    <source>
        <dbReference type="ARBA" id="ARBA00023319"/>
    </source>
</evidence>
<dbReference type="InterPro" id="IPR008266">
    <property type="entry name" value="Tyr_kinase_AS"/>
</dbReference>
<dbReference type="InterPro" id="IPR020635">
    <property type="entry name" value="Tyr_kinase_cat_dom"/>
</dbReference>
<keyword evidence="28" id="KW-1185">Reference proteome</keyword>
<dbReference type="PANTHER" id="PTHR24416:SF550">
    <property type="entry name" value="FIBROBLAST GROWTH FACTOR RECEPTOR HOMOLOG 1-RELATED"/>
    <property type="match status" value="1"/>
</dbReference>
<keyword evidence="11 23" id="KW-1133">Transmembrane helix</keyword>
<feature type="binding site" evidence="20">
    <location>
        <begin position="416"/>
        <end position="423"/>
    </location>
    <ligand>
        <name>ATP</name>
        <dbReference type="ChEBI" id="CHEBI:30616"/>
    </ligand>
</feature>
<dbReference type="InterPro" id="IPR050122">
    <property type="entry name" value="RTK"/>
</dbReference>
<accession>A0A7M5WZA1</accession>
<evidence type="ECO:0000256" key="6">
    <source>
        <dbReference type="ARBA" id="ARBA00022729"/>
    </source>
</evidence>
<evidence type="ECO:0000256" key="15">
    <source>
        <dbReference type="ARBA" id="ARBA00023170"/>
    </source>
</evidence>
<keyword evidence="14" id="KW-1015">Disulfide bond</keyword>
<dbReference type="InterPro" id="IPR013783">
    <property type="entry name" value="Ig-like_fold"/>
</dbReference>
<keyword evidence="15" id="KW-0675">Receptor</keyword>
<dbReference type="PROSITE" id="PS50835">
    <property type="entry name" value="IG_LIKE"/>
    <property type="match status" value="2"/>
</dbReference>
<dbReference type="SMART" id="SM00219">
    <property type="entry name" value="TyrKc"/>
    <property type="match status" value="1"/>
</dbReference>
<dbReference type="SUPFAM" id="SSF56112">
    <property type="entry name" value="Protein kinase-like (PK-like)"/>
    <property type="match status" value="1"/>
</dbReference>
<keyword evidence="10 20" id="KW-0067">ATP-binding</keyword>
<evidence type="ECO:0000256" key="19">
    <source>
        <dbReference type="PIRSR" id="PIRSR000615-1"/>
    </source>
</evidence>
<evidence type="ECO:0000256" key="22">
    <source>
        <dbReference type="PROSITE-ProRule" id="PRU10141"/>
    </source>
</evidence>
<dbReference type="InterPro" id="IPR011009">
    <property type="entry name" value="Kinase-like_dom_sf"/>
</dbReference>
<evidence type="ECO:0000256" key="2">
    <source>
        <dbReference type="ARBA" id="ARBA00011902"/>
    </source>
</evidence>
<keyword evidence="9" id="KW-0418">Kinase</keyword>
<reference evidence="27" key="1">
    <citation type="submission" date="2021-01" db="UniProtKB">
        <authorList>
            <consortium name="EnsemblMetazoa"/>
        </authorList>
    </citation>
    <scope>IDENTIFICATION</scope>
</reference>
<evidence type="ECO:0000259" key="26">
    <source>
        <dbReference type="PROSITE" id="PS50835"/>
    </source>
</evidence>
<comment type="catalytic activity">
    <reaction evidence="18">
        <text>L-tyrosyl-[protein] + ATP = O-phospho-L-tyrosyl-[protein] + ADP + H(+)</text>
        <dbReference type="Rhea" id="RHEA:10596"/>
        <dbReference type="Rhea" id="RHEA-COMP:10136"/>
        <dbReference type="Rhea" id="RHEA-COMP:20101"/>
        <dbReference type="ChEBI" id="CHEBI:15378"/>
        <dbReference type="ChEBI" id="CHEBI:30616"/>
        <dbReference type="ChEBI" id="CHEBI:46858"/>
        <dbReference type="ChEBI" id="CHEBI:61978"/>
        <dbReference type="ChEBI" id="CHEBI:456216"/>
        <dbReference type="EC" id="2.7.10.1"/>
    </reaction>
</comment>
<feature type="domain" description="Protein kinase" evidence="25">
    <location>
        <begin position="409"/>
        <end position="676"/>
    </location>
</feature>
<dbReference type="GO" id="GO:0005524">
    <property type="term" value="F:ATP binding"/>
    <property type="evidence" value="ECO:0007669"/>
    <property type="project" value="UniProtKB-UniRule"/>
</dbReference>
<feature type="signal peptide" evidence="24">
    <location>
        <begin position="1"/>
        <end position="27"/>
    </location>
</feature>
<dbReference type="Gene3D" id="3.30.200.20">
    <property type="entry name" value="Phosphorylase Kinase, domain 1"/>
    <property type="match status" value="1"/>
</dbReference>
<dbReference type="GeneID" id="136806423"/>
<keyword evidence="21" id="KW-0479">Metal-binding</keyword>
<dbReference type="PIRSF" id="PIRSF000615">
    <property type="entry name" value="TyrPK_CSF1-R"/>
    <property type="match status" value="1"/>
</dbReference>
<dbReference type="GO" id="GO:0046872">
    <property type="term" value="F:metal ion binding"/>
    <property type="evidence" value="ECO:0007669"/>
    <property type="project" value="UniProtKB-KW"/>
</dbReference>
<dbReference type="GO" id="GO:0007169">
    <property type="term" value="P:cell surface receptor protein tyrosine kinase signaling pathway"/>
    <property type="evidence" value="ECO:0007669"/>
    <property type="project" value="TreeGrafter"/>
</dbReference>
<feature type="active site" description="Proton acceptor" evidence="19">
    <location>
        <position position="541"/>
    </location>
</feature>
<evidence type="ECO:0000256" key="12">
    <source>
        <dbReference type="ARBA" id="ARBA00023136"/>
    </source>
</evidence>
<dbReference type="GO" id="GO:0005886">
    <property type="term" value="C:plasma membrane"/>
    <property type="evidence" value="ECO:0007669"/>
    <property type="project" value="TreeGrafter"/>
</dbReference>
<evidence type="ECO:0000256" key="3">
    <source>
        <dbReference type="ARBA" id="ARBA00022553"/>
    </source>
</evidence>
<evidence type="ECO:0000256" key="13">
    <source>
        <dbReference type="ARBA" id="ARBA00023137"/>
    </source>
</evidence>
<feature type="domain" description="Ig-like" evidence="26">
    <location>
        <begin position="152"/>
        <end position="290"/>
    </location>
</feature>
<dbReference type="GO" id="GO:0043235">
    <property type="term" value="C:receptor complex"/>
    <property type="evidence" value="ECO:0007669"/>
    <property type="project" value="TreeGrafter"/>
</dbReference>
<keyword evidence="5 23" id="KW-0812">Transmembrane</keyword>
<dbReference type="PROSITE" id="PS00109">
    <property type="entry name" value="PROTEIN_KINASE_TYR"/>
    <property type="match status" value="1"/>
</dbReference>
<keyword evidence="3" id="KW-0597">Phosphoprotein</keyword>
<keyword evidence="12 23" id="KW-0472">Membrane</keyword>
<evidence type="ECO:0000313" key="27">
    <source>
        <dbReference type="EnsemblMetazoa" id="CLYHEMP015322.1"/>
    </source>
</evidence>
<dbReference type="InterPro" id="IPR036179">
    <property type="entry name" value="Ig-like_dom_sf"/>
</dbReference>
<dbReference type="Gene3D" id="1.10.510.10">
    <property type="entry name" value="Transferase(Phosphotransferase) domain 1"/>
    <property type="match status" value="1"/>
</dbReference>
<dbReference type="SMART" id="SM00408">
    <property type="entry name" value="IGc2"/>
    <property type="match status" value="2"/>
</dbReference>
<keyword evidence="17" id="KW-0393">Immunoglobulin domain</keyword>
<dbReference type="InterPro" id="IPR007110">
    <property type="entry name" value="Ig-like_dom"/>
</dbReference>
<dbReference type="OrthoDB" id="5984265at2759"/>
<evidence type="ECO:0000256" key="4">
    <source>
        <dbReference type="ARBA" id="ARBA00022679"/>
    </source>
</evidence>
<evidence type="ECO:0000256" key="10">
    <source>
        <dbReference type="ARBA" id="ARBA00022840"/>
    </source>
</evidence>
<dbReference type="CDD" id="cd00096">
    <property type="entry name" value="Ig"/>
    <property type="match status" value="1"/>
</dbReference>
<feature type="chain" id="PRO_5029767954" description="receptor protein-tyrosine kinase" evidence="24">
    <location>
        <begin position="28"/>
        <end position="742"/>
    </location>
</feature>
<name>A0A7M5WZA1_9CNID</name>
<dbReference type="Pfam" id="PF13927">
    <property type="entry name" value="Ig_3"/>
    <property type="match status" value="1"/>
</dbReference>
<evidence type="ECO:0000256" key="20">
    <source>
        <dbReference type="PIRSR" id="PIRSR000615-2"/>
    </source>
</evidence>
<dbReference type="PROSITE" id="PS00107">
    <property type="entry name" value="PROTEIN_KINASE_ATP"/>
    <property type="match status" value="1"/>
</dbReference>
<feature type="binding site" evidence="21">
    <location>
        <position position="559"/>
    </location>
    <ligand>
        <name>Mg(2+)</name>
        <dbReference type="ChEBI" id="CHEBI:18420"/>
    </ligand>
</feature>
<dbReference type="InterPro" id="IPR003598">
    <property type="entry name" value="Ig_sub2"/>
</dbReference>
<dbReference type="Pfam" id="PF07714">
    <property type="entry name" value="PK_Tyr_Ser-Thr"/>
    <property type="match status" value="1"/>
</dbReference>
<dbReference type="Proteomes" id="UP000594262">
    <property type="component" value="Unplaced"/>
</dbReference>
<dbReference type="PROSITE" id="PS50011">
    <property type="entry name" value="PROTEIN_KINASE_DOM"/>
    <property type="match status" value="1"/>
</dbReference>
<comment type="subcellular location">
    <subcellularLocation>
        <location evidence="1">Membrane</location>
        <topology evidence="1">Single-pass membrane protein</topology>
    </subcellularLocation>
</comment>
<evidence type="ECO:0000256" key="23">
    <source>
        <dbReference type="SAM" id="Phobius"/>
    </source>
</evidence>
<feature type="binding site" evidence="20">
    <location>
        <position position="545"/>
    </location>
    <ligand>
        <name>ATP</name>
        <dbReference type="ChEBI" id="CHEBI:30616"/>
    </ligand>
</feature>
<feature type="binding site" evidence="20 22">
    <location>
        <position position="443"/>
    </location>
    <ligand>
        <name>ATP</name>
        <dbReference type="ChEBI" id="CHEBI:30616"/>
    </ligand>
</feature>
<dbReference type="InterPro" id="IPR017441">
    <property type="entry name" value="Protein_kinase_ATP_BS"/>
</dbReference>
<evidence type="ECO:0000259" key="25">
    <source>
        <dbReference type="PROSITE" id="PS50011"/>
    </source>
</evidence>
<dbReference type="SMART" id="SM00409">
    <property type="entry name" value="IG"/>
    <property type="match status" value="2"/>
</dbReference>
<evidence type="ECO:0000313" key="28">
    <source>
        <dbReference type="Proteomes" id="UP000594262"/>
    </source>
</evidence>
<evidence type="ECO:0000256" key="18">
    <source>
        <dbReference type="ARBA" id="ARBA00051243"/>
    </source>
</evidence>
<organism evidence="27 28">
    <name type="scientific">Clytia hemisphaerica</name>
    <dbReference type="NCBI Taxonomy" id="252671"/>
    <lineage>
        <taxon>Eukaryota</taxon>
        <taxon>Metazoa</taxon>
        <taxon>Cnidaria</taxon>
        <taxon>Hydrozoa</taxon>
        <taxon>Hydroidolina</taxon>
        <taxon>Leptothecata</taxon>
        <taxon>Obeliida</taxon>
        <taxon>Clytiidae</taxon>
        <taxon>Clytia</taxon>
    </lineage>
</organism>
<proteinExistence type="predicted"/>